<dbReference type="OrthoDB" id="417112at2759"/>
<evidence type="ECO:0000313" key="2">
    <source>
        <dbReference type="EMBL" id="CAB4254911.1"/>
    </source>
</evidence>
<dbReference type="RefSeq" id="XP_041406755.1">
    <property type="nucleotide sequence ID" value="XM_041550821.1"/>
</dbReference>
<reference evidence="2 3" key="1">
    <citation type="submission" date="2020-05" db="EMBL/GenBank/DDBJ databases">
        <authorList>
            <person name="Casaregola S."/>
            <person name="Devillers H."/>
            <person name="Grondin C."/>
        </authorList>
    </citation>
    <scope>NUCLEOTIDE SEQUENCE [LARGE SCALE GENOMIC DNA]</scope>
    <source>
        <strain evidence="2 3">CLIB 1767</strain>
    </source>
</reference>
<evidence type="ECO:0008006" key="4">
    <source>
        <dbReference type="Google" id="ProtNLM"/>
    </source>
</evidence>
<dbReference type="Gene3D" id="3.40.830.10">
    <property type="entry name" value="LigB-like"/>
    <property type="match status" value="1"/>
</dbReference>
<evidence type="ECO:0000256" key="1">
    <source>
        <dbReference type="ARBA" id="ARBA00006315"/>
    </source>
</evidence>
<proteinExistence type="inferred from homology"/>
<dbReference type="AlphaFoldDB" id="A0A8H2VG77"/>
<comment type="caution">
    <text evidence="2">The sequence shown here is derived from an EMBL/GenBank/DDBJ whole genome shotgun (WGS) entry which is preliminary data.</text>
</comment>
<sequence>MYIYIRTRHKRKVIQIFESKNKKQEAHIHTRMSRIASHAGSWYSSSPSQLLTELTGYLEVASRKHKYPIPNAQICVSPHAGYTYCGSTMGHSFASLDISREDALPLRFFILGPSHHFYFRDTVMLSQFDTVNTPLGALKIDQSLCHQWYKGKETRELFEILSSEDDEAEHSLEMQFSMLYATLKYREVPDIDTNVKVVPMMISHNNAEINDQLGILLANAFKDPHFHNYIIVSSDFCHWGKRFGYTAYASSEEDIKELMSEQGGDDLESLTTRSKLDHHDVSIWESISILDHYAMNMLGKMNVDQWELYLEATGNTICGQHPLKLVIGMIEREIKETSRKEWKWHWLDYSQSSHAKKITDSSVSYTAGCITKQ</sequence>
<dbReference type="PANTHER" id="PTHR11060:SF0">
    <property type="entry name" value="PROTEIN MEMO1"/>
    <property type="match status" value="1"/>
</dbReference>
<protein>
    <recommendedName>
        <fullName evidence="4">MEMO1 family protein</fullName>
    </recommendedName>
</protein>
<dbReference type="NCBIfam" id="TIGR04336">
    <property type="entry name" value="AmmeMemoSam_B"/>
    <property type="match status" value="1"/>
</dbReference>
<dbReference type="Proteomes" id="UP000644660">
    <property type="component" value="Unassembled WGS sequence"/>
</dbReference>
<name>A0A8H2VG77_9SACH</name>
<dbReference type="PANTHER" id="PTHR11060">
    <property type="entry name" value="PROTEIN MEMO1"/>
    <property type="match status" value="1"/>
</dbReference>
<dbReference type="CDD" id="cd07361">
    <property type="entry name" value="MEMO_like"/>
    <property type="match status" value="1"/>
</dbReference>
<keyword evidence="3" id="KW-1185">Reference proteome</keyword>
<dbReference type="HAMAP" id="MF_00055">
    <property type="entry name" value="MEMO1"/>
    <property type="match status" value="1"/>
</dbReference>
<dbReference type="EMBL" id="CAEFZW010000005">
    <property type="protein sequence ID" value="CAB4254911.1"/>
    <property type="molecule type" value="Genomic_DNA"/>
</dbReference>
<comment type="similarity">
    <text evidence="1">Belongs to the MEMO1 family.</text>
</comment>
<dbReference type="InterPro" id="IPR002737">
    <property type="entry name" value="MEMO1_fam"/>
</dbReference>
<gene>
    <name evidence="2" type="ORF">KABA2_05S04004</name>
</gene>
<evidence type="ECO:0000313" key="3">
    <source>
        <dbReference type="Proteomes" id="UP000644660"/>
    </source>
</evidence>
<dbReference type="Pfam" id="PF01875">
    <property type="entry name" value="Memo"/>
    <property type="match status" value="1"/>
</dbReference>
<organism evidence="2 3">
    <name type="scientific">Maudiozyma barnettii</name>
    <dbReference type="NCBI Taxonomy" id="61262"/>
    <lineage>
        <taxon>Eukaryota</taxon>
        <taxon>Fungi</taxon>
        <taxon>Dikarya</taxon>
        <taxon>Ascomycota</taxon>
        <taxon>Saccharomycotina</taxon>
        <taxon>Saccharomycetes</taxon>
        <taxon>Saccharomycetales</taxon>
        <taxon>Saccharomycetaceae</taxon>
        <taxon>Maudiozyma</taxon>
    </lineage>
</organism>
<accession>A0A8H2VG77</accession>
<dbReference type="GeneID" id="64857932"/>